<evidence type="ECO:0000313" key="4">
    <source>
        <dbReference type="Proteomes" id="UP000295210"/>
    </source>
</evidence>
<comment type="caution">
    <text evidence="3">The sequence shown here is derived from an EMBL/GenBank/DDBJ whole genome shotgun (WGS) entry which is preliminary data.</text>
</comment>
<dbReference type="AlphaFoldDB" id="A0A4R1L9Y9"/>
<organism evidence="3 4">
    <name type="scientific">Acidipila rosea</name>
    <dbReference type="NCBI Taxonomy" id="768535"/>
    <lineage>
        <taxon>Bacteria</taxon>
        <taxon>Pseudomonadati</taxon>
        <taxon>Acidobacteriota</taxon>
        <taxon>Terriglobia</taxon>
        <taxon>Terriglobales</taxon>
        <taxon>Acidobacteriaceae</taxon>
        <taxon>Acidipila</taxon>
    </lineage>
</organism>
<dbReference type="PANTHER" id="PTHR46268">
    <property type="entry name" value="STRESS RESPONSE PROTEIN NHAX"/>
    <property type="match status" value="1"/>
</dbReference>
<accession>A0A4R1L9Y9</accession>
<evidence type="ECO:0000259" key="2">
    <source>
        <dbReference type="Pfam" id="PF00582"/>
    </source>
</evidence>
<keyword evidence="4" id="KW-1185">Reference proteome</keyword>
<evidence type="ECO:0000256" key="1">
    <source>
        <dbReference type="ARBA" id="ARBA00008791"/>
    </source>
</evidence>
<dbReference type="InterPro" id="IPR006015">
    <property type="entry name" value="Universal_stress_UspA"/>
</dbReference>
<dbReference type="InterPro" id="IPR006016">
    <property type="entry name" value="UspA"/>
</dbReference>
<proteinExistence type="inferred from homology"/>
<protein>
    <submittedName>
        <fullName evidence="3">Nucleotide-binding universal stress UspA family protein</fullName>
    </submittedName>
</protein>
<dbReference type="CDD" id="cd00293">
    <property type="entry name" value="USP-like"/>
    <property type="match status" value="2"/>
</dbReference>
<dbReference type="EMBL" id="SMGK01000002">
    <property type="protein sequence ID" value="TCK73793.1"/>
    <property type="molecule type" value="Genomic_DNA"/>
</dbReference>
<comment type="similarity">
    <text evidence="1">Belongs to the universal stress protein A family.</text>
</comment>
<dbReference type="PANTHER" id="PTHR46268:SF6">
    <property type="entry name" value="UNIVERSAL STRESS PROTEIN UP12"/>
    <property type="match status" value="1"/>
</dbReference>
<dbReference type="RefSeq" id="WP_131993881.1">
    <property type="nucleotide sequence ID" value="NZ_SMGK01000002.1"/>
</dbReference>
<name>A0A4R1L9Y9_9BACT</name>
<dbReference type="PRINTS" id="PR01438">
    <property type="entry name" value="UNVRSLSTRESS"/>
</dbReference>
<dbReference type="OrthoDB" id="110147at2"/>
<feature type="domain" description="UspA" evidence="2">
    <location>
        <begin position="163"/>
        <end position="292"/>
    </location>
</feature>
<dbReference type="Proteomes" id="UP000295210">
    <property type="component" value="Unassembled WGS sequence"/>
</dbReference>
<dbReference type="Pfam" id="PF00582">
    <property type="entry name" value="Usp"/>
    <property type="match status" value="2"/>
</dbReference>
<feature type="domain" description="UspA" evidence="2">
    <location>
        <begin position="12"/>
        <end position="148"/>
    </location>
</feature>
<dbReference type="SUPFAM" id="SSF52402">
    <property type="entry name" value="Adenine nucleotide alpha hydrolases-like"/>
    <property type="match status" value="2"/>
</dbReference>
<evidence type="ECO:0000313" key="3">
    <source>
        <dbReference type="EMBL" id="TCK73793.1"/>
    </source>
</evidence>
<gene>
    <name evidence="3" type="ORF">C7378_1407</name>
</gene>
<reference evidence="3 4" key="1">
    <citation type="submission" date="2019-03" db="EMBL/GenBank/DDBJ databases">
        <title>Genomic Encyclopedia of Type Strains, Phase IV (KMG-IV): sequencing the most valuable type-strain genomes for metagenomic binning, comparative biology and taxonomic classification.</title>
        <authorList>
            <person name="Goeker M."/>
        </authorList>
    </citation>
    <scope>NUCLEOTIDE SEQUENCE [LARGE SCALE GENOMIC DNA]</scope>
    <source>
        <strain evidence="3 4">DSM 103428</strain>
    </source>
</reference>
<dbReference type="InterPro" id="IPR014729">
    <property type="entry name" value="Rossmann-like_a/b/a_fold"/>
</dbReference>
<dbReference type="Gene3D" id="3.40.50.620">
    <property type="entry name" value="HUPs"/>
    <property type="match status" value="2"/>
</dbReference>
<sequence length="295" mass="32464">MEVIGDRPEISFDPILFATDLLPDSYNAGEYALLLAKHFSATVHIVHAFTISQPAMEVEAARKVLSRQRADLQHQLDHIASNFAAQGIKVVTELVDGDPETVIPKVAVDMDASLIVLGTHGGNRFDRHTIGSVSEAVLLHARLPTLTVGPLAVHGSSVKLPLRRILYATDLSAFASKAAPYAVALAEYFGAELDVLNVVPESSVEHPERWSELSEKFYRRLETVVPDHAREFCDPHTFVEVGRAREQIVKHIVEREINLLVLGIQRVDANAFQLRTSSAFHMILEAKCPVLTIAG</sequence>